<name>A0A2M7W2Q2_9BACT</name>
<gene>
    <name evidence="6" type="ORF">COX64_01685</name>
</gene>
<dbReference type="AlphaFoldDB" id="A0A2M7W2Q2"/>
<proteinExistence type="predicted"/>
<evidence type="ECO:0000256" key="4">
    <source>
        <dbReference type="ARBA" id="ARBA00022833"/>
    </source>
</evidence>
<comment type="caution">
    <text evidence="6">The sequence shown here is derived from an EMBL/GenBank/DDBJ whole genome shotgun (WGS) entry which is preliminary data.</text>
</comment>
<keyword evidence="2" id="KW-0479">Metal-binding</keyword>
<dbReference type="SUPFAM" id="SSF53187">
    <property type="entry name" value="Zn-dependent exopeptidases"/>
    <property type="match status" value="1"/>
</dbReference>
<protein>
    <recommendedName>
        <fullName evidence="5">Succinylglutamate desuccinylase/Aspartoacylase catalytic domain-containing protein</fullName>
    </recommendedName>
</protein>
<accession>A0A2M7W2Q2</accession>
<dbReference type="Gene3D" id="3.40.630.10">
    <property type="entry name" value="Zn peptidases"/>
    <property type="match status" value="1"/>
</dbReference>
<feature type="domain" description="Succinylglutamate desuccinylase/Aspartoacylase catalytic" evidence="5">
    <location>
        <begin position="33"/>
        <end position="187"/>
    </location>
</feature>
<reference evidence="7" key="1">
    <citation type="submission" date="2017-09" db="EMBL/GenBank/DDBJ databases">
        <title>Depth-based differentiation of microbial function through sediment-hosted aquifers and enrichment of novel symbionts in the deep terrestrial subsurface.</title>
        <authorList>
            <person name="Probst A.J."/>
            <person name="Ladd B."/>
            <person name="Jarett J.K."/>
            <person name="Geller-Mcgrath D.E."/>
            <person name="Sieber C.M.K."/>
            <person name="Emerson J.B."/>
            <person name="Anantharaman K."/>
            <person name="Thomas B.C."/>
            <person name="Malmstrom R."/>
            <person name="Stieglmeier M."/>
            <person name="Klingl A."/>
            <person name="Woyke T."/>
            <person name="Ryan C.M."/>
            <person name="Banfield J.F."/>
        </authorList>
    </citation>
    <scope>NUCLEOTIDE SEQUENCE [LARGE SCALE GENOMIC DNA]</scope>
</reference>
<evidence type="ECO:0000313" key="6">
    <source>
        <dbReference type="EMBL" id="PJA14738.1"/>
    </source>
</evidence>
<evidence type="ECO:0000313" key="7">
    <source>
        <dbReference type="Proteomes" id="UP000228952"/>
    </source>
</evidence>
<dbReference type="Pfam" id="PF24827">
    <property type="entry name" value="AstE_AspA_cat"/>
    <property type="match status" value="1"/>
</dbReference>
<dbReference type="Proteomes" id="UP000228952">
    <property type="component" value="Unassembled WGS sequence"/>
</dbReference>
<keyword evidence="4" id="KW-0862">Zinc</keyword>
<evidence type="ECO:0000259" key="5">
    <source>
        <dbReference type="Pfam" id="PF24827"/>
    </source>
</evidence>
<evidence type="ECO:0000256" key="1">
    <source>
        <dbReference type="ARBA" id="ARBA00001947"/>
    </source>
</evidence>
<dbReference type="EMBL" id="PFQB01000040">
    <property type="protein sequence ID" value="PJA14738.1"/>
    <property type="molecule type" value="Genomic_DNA"/>
</dbReference>
<evidence type="ECO:0000256" key="2">
    <source>
        <dbReference type="ARBA" id="ARBA00022723"/>
    </source>
</evidence>
<dbReference type="InterPro" id="IPR055438">
    <property type="entry name" value="AstE_AspA_cat"/>
</dbReference>
<evidence type="ECO:0000256" key="3">
    <source>
        <dbReference type="ARBA" id="ARBA00022801"/>
    </source>
</evidence>
<dbReference type="GO" id="GO:0046872">
    <property type="term" value="F:metal ion binding"/>
    <property type="evidence" value="ECO:0007669"/>
    <property type="project" value="UniProtKB-KW"/>
</dbReference>
<dbReference type="PANTHER" id="PTHR37326">
    <property type="entry name" value="BLL3975 PROTEIN"/>
    <property type="match status" value="1"/>
</dbReference>
<dbReference type="GO" id="GO:0016788">
    <property type="term" value="F:hydrolase activity, acting on ester bonds"/>
    <property type="evidence" value="ECO:0007669"/>
    <property type="project" value="InterPro"/>
</dbReference>
<keyword evidence="3" id="KW-0378">Hydrolase</keyword>
<organism evidence="6 7">
    <name type="scientific">Candidatus Dojkabacteria bacterium CG_4_10_14_0_2_um_filter_Dojkabacteria_WS6_41_15</name>
    <dbReference type="NCBI Taxonomy" id="2014249"/>
    <lineage>
        <taxon>Bacteria</taxon>
        <taxon>Candidatus Dojkabacteria</taxon>
    </lineage>
</organism>
<dbReference type="PANTHER" id="PTHR37326:SF1">
    <property type="entry name" value="BLL3975 PROTEIN"/>
    <property type="match status" value="1"/>
</dbReference>
<comment type="cofactor">
    <cofactor evidence="1">
        <name>Zn(2+)</name>
        <dbReference type="ChEBI" id="CHEBI:29105"/>
    </cofactor>
</comment>
<sequence length="331" mass="37084">MNKLTHKKVFVGECASGAKKYIDVYTVSSDIQGEQYYIQANLHGPEIAGIPVVFALIAYLKRNLLKGAVTLVPSANPWGLDTKVGDKLIGHSDFSQEKPHDWNRIFPKIEPNDCDFLAHIKEDTNNLVLTKEKLLAYTLLNLAIKADVIIDIHSVVNSIKHVYYYPHEIINVINFDVPVYIELGYSFSGTFDEAVLYPYLSNNAYLTKEVYVLELSEEVAYEANKVVADTATILNYLYRKGVIEESQCKLVMKSETFTIQEKKALYAPSSGIFLPTVKIGDSVIKGQLMGTMLRQTSSIKVNSPYNGIVKNITVNRTLELGQFMLGVLTKD</sequence>
<dbReference type="InterPro" id="IPR053138">
    <property type="entry name" value="N-alpha-Ac-DABA_deacetylase"/>
</dbReference>